<dbReference type="SUPFAM" id="SSF56672">
    <property type="entry name" value="DNA/RNA polymerases"/>
    <property type="match status" value="1"/>
</dbReference>
<dbReference type="InterPro" id="IPR032567">
    <property type="entry name" value="RTL1-rel"/>
</dbReference>
<dbReference type="Pfam" id="PF00078">
    <property type="entry name" value="RVT_1"/>
    <property type="match status" value="1"/>
</dbReference>
<dbReference type="InterPro" id="IPR021109">
    <property type="entry name" value="Peptidase_aspartic_dom_sf"/>
</dbReference>
<sequence>MRPEPSVSSSAFRAPESSDLEPMQLGRMRLLKGLLFILWRSWSYCSHLSVKSQCTPVNRRILAGGTSISPSEGSHTLIPASVLLNGSVIKCSVLIDSDAEGNFVDVEWAHHYGLPIHSLSSPLTVHSLNGQQLMAVTQITGPVSLITSGNHREEIEFYLFNSPSVSIVLGHPWLSLHNPHINWAENLILSWSSRCHAACLVSAPSSVVCSVLQEEEVDLSLIPGMYHDLRAVFSQSRAASLPPHRPYDCAIDLLPGTSPPRGRLFSLSAPERVAMEKYLSDSLAAGLIRPSSSPAGAGFFFVKKKDGSLRPCIDYHGLNDITVKNRYPLPLMSTAFEVLWGAKFFTKLDLRNAYHLVRIREGDEWKTAFNTPTGHFEYLVLLFGLSNAPAVFQTLVNDVLRDMINDFVFVYLDDI</sequence>
<reference evidence="4" key="1">
    <citation type="submission" date="2025-08" db="UniProtKB">
        <authorList>
            <consortium name="Ensembl"/>
        </authorList>
    </citation>
    <scope>IDENTIFICATION</scope>
</reference>
<proteinExistence type="inferred from homology"/>
<dbReference type="PANTHER" id="PTHR15503">
    <property type="entry name" value="LDOC1 RELATED"/>
    <property type="match status" value="1"/>
</dbReference>
<dbReference type="Ensembl" id="ENSCCRT00015006496.1">
    <property type="protein sequence ID" value="ENSCCRP00015006247.1"/>
    <property type="gene ID" value="ENSCCRG00015003218.1"/>
</dbReference>
<accession>A0A8C1SDJ7</accession>
<dbReference type="Pfam" id="PF08284">
    <property type="entry name" value="RVP_2"/>
    <property type="match status" value="1"/>
</dbReference>
<dbReference type="EC" id="3.1.26.4" evidence="2"/>
<dbReference type="Gene3D" id="3.10.10.10">
    <property type="entry name" value="HIV Type 1 Reverse Transcriptase, subunit A, domain 1"/>
    <property type="match status" value="1"/>
</dbReference>
<dbReference type="InterPro" id="IPR043128">
    <property type="entry name" value="Rev_trsase/Diguanyl_cyclase"/>
</dbReference>
<evidence type="ECO:0000313" key="4">
    <source>
        <dbReference type="Ensembl" id="ENSCCRP00015006247.1"/>
    </source>
</evidence>
<protein>
    <recommendedName>
        <fullName evidence="2">ribonuclease H</fullName>
        <ecNumber evidence="2">3.1.26.4</ecNumber>
    </recommendedName>
</protein>
<dbReference type="AlphaFoldDB" id="A0A8C1SDJ7"/>
<evidence type="ECO:0000256" key="2">
    <source>
        <dbReference type="ARBA" id="ARBA00012180"/>
    </source>
</evidence>
<dbReference type="InterPro" id="IPR000477">
    <property type="entry name" value="RT_dom"/>
</dbReference>
<name>A0A8C1SDJ7_CYPCA</name>
<dbReference type="Proteomes" id="UP000694700">
    <property type="component" value="Unplaced"/>
</dbReference>
<comment type="similarity">
    <text evidence="1">Belongs to the beta type-B retroviral polymerase family. HERV class-II K(HML-2) pol subfamily.</text>
</comment>
<dbReference type="PANTHER" id="PTHR15503:SF36">
    <property type="entry name" value="RETROTRANSPOSON GAG-LIKE PROTEIN 5"/>
    <property type="match status" value="1"/>
</dbReference>
<evidence type="ECO:0000259" key="3">
    <source>
        <dbReference type="PROSITE" id="PS50878"/>
    </source>
</evidence>
<dbReference type="GO" id="GO:0004523">
    <property type="term" value="F:RNA-DNA hybrid ribonuclease activity"/>
    <property type="evidence" value="ECO:0007669"/>
    <property type="project" value="UniProtKB-EC"/>
</dbReference>
<evidence type="ECO:0000256" key="1">
    <source>
        <dbReference type="ARBA" id="ARBA00010879"/>
    </source>
</evidence>
<dbReference type="Gene3D" id="3.30.70.270">
    <property type="match status" value="1"/>
</dbReference>
<evidence type="ECO:0000313" key="5">
    <source>
        <dbReference type="Proteomes" id="UP000694700"/>
    </source>
</evidence>
<dbReference type="CDD" id="cd01647">
    <property type="entry name" value="RT_LTR"/>
    <property type="match status" value="1"/>
</dbReference>
<dbReference type="InterPro" id="IPR043502">
    <property type="entry name" value="DNA/RNA_pol_sf"/>
</dbReference>
<dbReference type="CDD" id="cd00303">
    <property type="entry name" value="retropepsin_like"/>
    <property type="match status" value="1"/>
</dbReference>
<dbReference type="Gene3D" id="2.40.70.10">
    <property type="entry name" value="Acid Proteases"/>
    <property type="match status" value="1"/>
</dbReference>
<organism evidence="4 5">
    <name type="scientific">Cyprinus carpio</name>
    <name type="common">Common carp</name>
    <dbReference type="NCBI Taxonomy" id="7962"/>
    <lineage>
        <taxon>Eukaryota</taxon>
        <taxon>Metazoa</taxon>
        <taxon>Chordata</taxon>
        <taxon>Craniata</taxon>
        <taxon>Vertebrata</taxon>
        <taxon>Euteleostomi</taxon>
        <taxon>Actinopterygii</taxon>
        <taxon>Neopterygii</taxon>
        <taxon>Teleostei</taxon>
        <taxon>Ostariophysi</taxon>
        <taxon>Cypriniformes</taxon>
        <taxon>Cyprinidae</taxon>
        <taxon>Cyprininae</taxon>
        <taxon>Cyprinus</taxon>
    </lineage>
</organism>
<feature type="domain" description="Reverse transcriptase" evidence="3">
    <location>
        <begin position="283"/>
        <end position="415"/>
    </location>
</feature>
<dbReference type="PROSITE" id="PS50878">
    <property type="entry name" value="RT_POL"/>
    <property type="match status" value="1"/>
</dbReference>